<comment type="caution">
    <text evidence="4">The sequence shown here is derived from an EMBL/GenBank/DDBJ whole genome shotgun (WGS) entry which is preliminary data.</text>
</comment>
<dbReference type="SUPFAM" id="SSF53448">
    <property type="entry name" value="Nucleotide-diphospho-sugar transferases"/>
    <property type="match status" value="1"/>
</dbReference>
<sequence>MEDSQNLQAVMIADSFTEEFKSLNLSEPSCLMPVVNIPLISYTVEFLIFNHIKKLTIYAYEHYDKISSHIVSHKKENIEIVLVKCSDKPSVTSAFKDMDRMDQFKSDILLINSHNITNIDISEAIKAHEKRKKDDVPMIMTKIFFSVPLESRTRSKEDLLLIVEDCKTNQIMKYESIADKKTSNVNEFFEFKKKYHSELDIRMDLVDCDIDIVSPALVSILEEHSNYEQFRDDFINNVTESEIIVDKIFLYEIRGDKYFSRVNSYQGYFQTCMDVIQRKSFPLSPGEIIDSSSFIEYRSLIINQQGSCQFKGNNDKIGSFCVGDKTVVDFLATIKDSCIGPSSLIGEMSVITESILYGNNTIGQNCSISNCILAPGVSIQNDAVISDSLVINKDGENSYETIKLVYSNGKNLDGDDTDESDLIEDETDEDSDEVFEVTFEDEVKAIIKRQRDEDHQVDSVRVEVNSIKFSKHKSNSECVNAIFVGLINILMESGEEDIKKMIGTIHTNIANYAELIQNYLITENDQATLMESIEKCCIDHPSLNSGFHLLLQMCWKGKLLSDEQIIKWYETEVVNSHELRAKFLELSKGFVDHLKNQGEESDEEEEEESEESD</sequence>
<dbReference type="InterPro" id="IPR051956">
    <property type="entry name" value="eIF2B_epsilon"/>
</dbReference>
<dbReference type="GO" id="GO:0005851">
    <property type="term" value="C:eukaryotic translation initiation factor 2B complex"/>
    <property type="evidence" value="ECO:0007669"/>
    <property type="project" value="TreeGrafter"/>
</dbReference>
<dbReference type="EMBL" id="CAMPGE010003769">
    <property type="protein sequence ID" value="CAI2362614.1"/>
    <property type="molecule type" value="Genomic_DNA"/>
</dbReference>
<dbReference type="InterPro" id="IPR056818">
    <property type="entry name" value="GlmU/GlgC-like_hexapep"/>
</dbReference>
<dbReference type="CDD" id="cd11558">
    <property type="entry name" value="W2_eIF2B_epsilon"/>
    <property type="match status" value="1"/>
</dbReference>
<name>A0AAD1UBZ0_EUPCR</name>
<dbReference type="Proteomes" id="UP001295684">
    <property type="component" value="Unassembled WGS sequence"/>
</dbReference>
<dbReference type="SUPFAM" id="SSF48371">
    <property type="entry name" value="ARM repeat"/>
    <property type="match status" value="1"/>
</dbReference>
<feature type="domain" description="W2" evidence="3">
    <location>
        <begin position="429"/>
        <end position="604"/>
    </location>
</feature>
<organism evidence="4 5">
    <name type="scientific">Euplotes crassus</name>
    <dbReference type="NCBI Taxonomy" id="5936"/>
    <lineage>
        <taxon>Eukaryota</taxon>
        <taxon>Sar</taxon>
        <taxon>Alveolata</taxon>
        <taxon>Ciliophora</taxon>
        <taxon>Intramacronucleata</taxon>
        <taxon>Spirotrichea</taxon>
        <taxon>Hypotrichia</taxon>
        <taxon>Euplotida</taxon>
        <taxon>Euplotidae</taxon>
        <taxon>Moneuplotes</taxon>
    </lineage>
</organism>
<dbReference type="InterPro" id="IPR005835">
    <property type="entry name" value="NTP_transferase_dom"/>
</dbReference>
<dbReference type="Gene3D" id="2.160.10.10">
    <property type="entry name" value="Hexapeptide repeat proteins"/>
    <property type="match status" value="1"/>
</dbReference>
<dbReference type="PANTHER" id="PTHR45887">
    <property type="entry name" value="TRANSLATION INITIATION FACTOR EIF-2B SUBUNIT EPSILON"/>
    <property type="match status" value="1"/>
</dbReference>
<evidence type="ECO:0000313" key="5">
    <source>
        <dbReference type="Proteomes" id="UP001295684"/>
    </source>
</evidence>
<dbReference type="AlphaFoldDB" id="A0AAD1UBZ0"/>
<dbReference type="GO" id="GO:0003743">
    <property type="term" value="F:translation initiation factor activity"/>
    <property type="evidence" value="ECO:0007669"/>
    <property type="project" value="TreeGrafter"/>
</dbReference>
<reference evidence="4" key="1">
    <citation type="submission" date="2023-07" db="EMBL/GenBank/DDBJ databases">
        <authorList>
            <consortium name="AG Swart"/>
            <person name="Singh M."/>
            <person name="Singh A."/>
            <person name="Seah K."/>
            <person name="Emmerich C."/>
        </authorList>
    </citation>
    <scope>NUCLEOTIDE SEQUENCE</scope>
    <source>
        <strain evidence="4">DP1</strain>
    </source>
</reference>
<evidence type="ECO:0000256" key="1">
    <source>
        <dbReference type="ARBA" id="ARBA00044144"/>
    </source>
</evidence>
<dbReference type="InterPro" id="IPR044123">
    <property type="entry name" value="W2_eIF2B_epsilon"/>
</dbReference>
<accession>A0AAD1UBZ0</accession>
<dbReference type="InterPro" id="IPR003307">
    <property type="entry name" value="W2_domain"/>
</dbReference>
<proteinExistence type="predicted"/>
<evidence type="ECO:0000259" key="3">
    <source>
        <dbReference type="PROSITE" id="PS51363"/>
    </source>
</evidence>
<dbReference type="PANTHER" id="PTHR45887:SF1">
    <property type="entry name" value="TRANSLATION INITIATION FACTOR EIF-2B SUBUNIT EPSILON"/>
    <property type="match status" value="1"/>
</dbReference>
<keyword evidence="5" id="KW-1185">Reference proteome</keyword>
<dbReference type="PROSITE" id="PS51363">
    <property type="entry name" value="W2"/>
    <property type="match status" value="1"/>
</dbReference>
<dbReference type="GO" id="GO:0031369">
    <property type="term" value="F:translation initiation factor binding"/>
    <property type="evidence" value="ECO:0007669"/>
    <property type="project" value="InterPro"/>
</dbReference>
<dbReference type="InterPro" id="IPR029044">
    <property type="entry name" value="Nucleotide-diphossugar_trans"/>
</dbReference>
<dbReference type="Pfam" id="PF24894">
    <property type="entry name" value="Hexapep_GlmU"/>
    <property type="match status" value="1"/>
</dbReference>
<evidence type="ECO:0000256" key="2">
    <source>
        <dbReference type="ARBA" id="ARBA00044345"/>
    </source>
</evidence>
<gene>
    <name evidence="4" type="ORF">ECRASSUSDP1_LOCUS3938</name>
</gene>
<dbReference type="GO" id="GO:0005085">
    <property type="term" value="F:guanyl-nucleotide exchange factor activity"/>
    <property type="evidence" value="ECO:0007669"/>
    <property type="project" value="InterPro"/>
</dbReference>
<dbReference type="Pfam" id="PF02020">
    <property type="entry name" value="W2"/>
    <property type="match status" value="1"/>
</dbReference>
<dbReference type="Pfam" id="PF00483">
    <property type="entry name" value="NTP_transferase"/>
    <property type="match status" value="1"/>
</dbReference>
<dbReference type="Gene3D" id="3.90.550.10">
    <property type="entry name" value="Spore Coat Polysaccharide Biosynthesis Protein SpsA, Chain A"/>
    <property type="match status" value="1"/>
</dbReference>
<dbReference type="Gene3D" id="1.25.40.180">
    <property type="match status" value="1"/>
</dbReference>
<evidence type="ECO:0000313" key="4">
    <source>
        <dbReference type="EMBL" id="CAI2362614.1"/>
    </source>
</evidence>
<protein>
    <recommendedName>
        <fullName evidence="1">Translation initiation factor eIF2B subunit epsilon</fullName>
    </recommendedName>
    <alternativeName>
        <fullName evidence="2">eIF2B GDP-GTP exchange factor subunit epsilon</fullName>
    </alternativeName>
</protein>
<dbReference type="InterPro" id="IPR016024">
    <property type="entry name" value="ARM-type_fold"/>
</dbReference>